<dbReference type="OrthoDB" id="9806929at2"/>
<evidence type="ECO:0000256" key="2">
    <source>
        <dbReference type="ARBA" id="ARBA00008038"/>
    </source>
</evidence>
<evidence type="ECO:0000256" key="1">
    <source>
        <dbReference type="ARBA" id="ARBA00004651"/>
    </source>
</evidence>
<keyword evidence="5 9" id="KW-0812">Transmembrane</keyword>
<accession>A0A833LV55</accession>
<organism evidence="11 12">
    <name type="scientific">Leptonema illini</name>
    <dbReference type="NCBI Taxonomy" id="183"/>
    <lineage>
        <taxon>Bacteria</taxon>
        <taxon>Pseudomonadati</taxon>
        <taxon>Spirochaetota</taxon>
        <taxon>Spirochaetia</taxon>
        <taxon>Leptospirales</taxon>
        <taxon>Leptospiraceae</taxon>
        <taxon>Leptonema</taxon>
    </lineage>
</organism>
<protein>
    <submittedName>
        <fullName evidence="11">Motility protein A</fullName>
    </submittedName>
</protein>
<dbReference type="GO" id="GO:0071978">
    <property type="term" value="P:bacterial-type flagellum-dependent swarming motility"/>
    <property type="evidence" value="ECO:0007669"/>
    <property type="project" value="InterPro"/>
</dbReference>
<feature type="transmembrane region" description="Helical" evidence="9">
    <location>
        <begin position="145"/>
        <end position="166"/>
    </location>
</feature>
<evidence type="ECO:0000256" key="4">
    <source>
        <dbReference type="ARBA" id="ARBA00022475"/>
    </source>
</evidence>
<comment type="caution">
    <text evidence="11">The sequence shown here is derived from an EMBL/GenBank/DDBJ whole genome shotgun (WGS) entry which is preliminary data.</text>
</comment>
<keyword evidence="6" id="KW-0283">Flagellar rotation</keyword>
<evidence type="ECO:0000256" key="3">
    <source>
        <dbReference type="ARBA" id="ARBA00022448"/>
    </source>
</evidence>
<dbReference type="InterPro" id="IPR000540">
    <property type="entry name" value="Flag_MotA_CS"/>
</dbReference>
<dbReference type="PANTHER" id="PTHR30433">
    <property type="entry name" value="CHEMOTAXIS PROTEIN MOTA"/>
    <property type="match status" value="1"/>
</dbReference>
<gene>
    <name evidence="11" type="ORF">F9K24_20475</name>
</gene>
<comment type="similarity">
    <text evidence="2">Belongs to the MotA family.</text>
</comment>
<keyword evidence="3" id="KW-0813">Transport</keyword>
<dbReference type="PANTHER" id="PTHR30433:SF2">
    <property type="entry name" value="MOTILITY PROTEIN A"/>
    <property type="match status" value="1"/>
</dbReference>
<feature type="transmembrane region" description="Helical" evidence="9">
    <location>
        <begin position="37"/>
        <end position="56"/>
    </location>
</feature>
<evidence type="ECO:0000256" key="9">
    <source>
        <dbReference type="SAM" id="Phobius"/>
    </source>
</evidence>
<feature type="transmembrane region" description="Helical" evidence="9">
    <location>
        <begin position="178"/>
        <end position="202"/>
    </location>
</feature>
<evidence type="ECO:0000256" key="6">
    <source>
        <dbReference type="ARBA" id="ARBA00022779"/>
    </source>
</evidence>
<evidence type="ECO:0000256" key="8">
    <source>
        <dbReference type="ARBA" id="ARBA00023136"/>
    </source>
</evidence>
<dbReference type="Proteomes" id="UP000460298">
    <property type="component" value="Unassembled WGS sequence"/>
</dbReference>
<name>A0A833LV55_9LEPT</name>
<proteinExistence type="inferred from homology"/>
<reference evidence="11 12" key="1">
    <citation type="submission" date="2019-10" db="EMBL/GenBank/DDBJ databases">
        <title>Extracellular Electron Transfer in a Candidatus Methanoperedens spp. Enrichment Culture.</title>
        <authorList>
            <person name="Berger S."/>
            <person name="Rangel Shaw D."/>
            <person name="Berben T."/>
            <person name="In 'T Zandt M."/>
            <person name="Frank J."/>
            <person name="Reimann J."/>
            <person name="Jetten M.S.M."/>
            <person name="Welte C.U."/>
        </authorList>
    </citation>
    <scope>NUCLEOTIDE SEQUENCE [LARGE SCALE GENOMIC DNA]</scope>
    <source>
        <strain evidence="11">SB12</strain>
    </source>
</reference>
<comment type="subcellular location">
    <subcellularLocation>
        <location evidence="1">Cell membrane</location>
        <topology evidence="1">Multi-pass membrane protein</topology>
    </subcellularLocation>
</comment>
<evidence type="ECO:0000313" key="12">
    <source>
        <dbReference type="Proteomes" id="UP000460298"/>
    </source>
</evidence>
<evidence type="ECO:0000256" key="7">
    <source>
        <dbReference type="ARBA" id="ARBA00022989"/>
    </source>
</evidence>
<dbReference type="AlphaFoldDB" id="A0A833LV55"/>
<dbReference type="GO" id="GO:0005886">
    <property type="term" value="C:plasma membrane"/>
    <property type="evidence" value="ECO:0007669"/>
    <property type="project" value="UniProtKB-SubCell"/>
</dbReference>
<sequence>MDIATILGFLLGVGLVIFGSLVAGLSAGDLIDIPSVLITFGGGLSATVMGNPLYLLTTIPKYARFAIFEKKANIAQMITRLVNYSERARREGLLSLEDDLANVDEPFLKKGLQLVVDGTDPELVRNILETDMSNIHARHEANAKFFGLMGVYLPAFGMLGTLIGLIQMLKNLGTGDTSAIGAGMAAALITTLYGSFGSNLIAMPIKDKLLRRDQDEMLEKAVMIEGILSIQSGDNPRIVKDKLASFLPPSDRAALDEAVGGG</sequence>
<dbReference type="InterPro" id="IPR047055">
    <property type="entry name" value="MotA-like"/>
</dbReference>
<evidence type="ECO:0000313" key="11">
    <source>
        <dbReference type="EMBL" id="KAB2929193.1"/>
    </source>
</evidence>
<keyword evidence="8 9" id="KW-0472">Membrane</keyword>
<evidence type="ECO:0000259" key="10">
    <source>
        <dbReference type="Pfam" id="PF01618"/>
    </source>
</evidence>
<keyword evidence="7 9" id="KW-1133">Transmembrane helix</keyword>
<dbReference type="GO" id="GO:0006935">
    <property type="term" value="P:chemotaxis"/>
    <property type="evidence" value="ECO:0007669"/>
    <property type="project" value="InterPro"/>
</dbReference>
<keyword evidence="4" id="KW-1003">Cell membrane</keyword>
<dbReference type="InterPro" id="IPR002898">
    <property type="entry name" value="MotA_ExbB_proton_chnl"/>
</dbReference>
<dbReference type="Pfam" id="PF01618">
    <property type="entry name" value="MotA_ExbB"/>
    <property type="match status" value="1"/>
</dbReference>
<dbReference type="PROSITE" id="PS01307">
    <property type="entry name" value="MOTA"/>
    <property type="match status" value="1"/>
</dbReference>
<evidence type="ECO:0000256" key="5">
    <source>
        <dbReference type="ARBA" id="ARBA00022692"/>
    </source>
</evidence>
<dbReference type="RefSeq" id="WP_002769283.1">
    <property type="nucleotide sequence ID" value="NZ_JQDG01000009.1"/>
</dbReference>
<dbReference type="EMBL" id="WBUI01000035">
    <property type="protein sequence ID" value="KAB2929193.1"/>
    <property type="molecule type" value="Genomic_DNA"/>
</dbReference>
<feature type="domain" description="MotA/TolQ/ExbB proton channel" evidence="10">
    <location>
        <begin position="102"/>
        <end position="218"/>
    </location>
</feature>